<evidence type="ECO:0000256" key="2">
    <source>
        <dbReference type="ARBA" id="ARBA00022771"/>
    </source>
</evidence>
<dbReference type="PANTHER" id="PTHR42647:SF50">
    <property type="entry name" value="BOI-RELATED E3 UBIQUITIN-PROTEIN LIGASE 1-LIKE ISOFORM X1"/>
    <property type="match status" value="1"/>
</dbReference>
<dbReference type="InterPro" id="IPR001841">
    <property type="entry name" value="Znf_RING"/>
</dbReference>
<dbReference type="FunFam" id="1.10.1170.10:FF:000002">
    <property type="entry name" value="Baculoviral IAP repeat containing 7"/>
    <property type="match status" value="1"/>
</dbReference>
<dbReference type="GO" id="GO:0008270">
    <property type="term" value="F:zinc ion binding"/>
    <property type="evidence" value="ECO:0007669"/>
    <property type="project" value="UniProtKB-KW"/>
</dbReference>
<keyword evidence="3" id="KW-0862">Zinc</keyword>
<keyword evidence="1" id="KW-0479">Metal-binding</keyword>
<dbReference type="AlphaFoldDB" id="A0AAW1MPR3"/>
<gene>
    <name evidence="7" type="ORF">RND81_02G022000</name>
</gene>
<dbReference type="GO" id="GO:0004842">
    <property type="term" value="F:ubiquitin-protein transferase activity"/>
    <property type="evidence" value="ECO:0007669"/>
    <property type="project" value="TreeGrafter"/>
</dbReference>
<keyword evidence="8" id="KW-1185">Reference proteome</keyword>
<evidence type="ECO:0000256" key="5">
    <source>
        <dbReference type="SAM" id="Coils"/>
    </source>
</evidence>
<dbReference type="FunFam" id="3.30.40.10:FF:000239">
    <property type="entry name" value="probable BOI-related E3 ubiquitin-protein ligase 2"/>
    <property type="match status" value="1"/>
</dbReference>
<evidence type="ECO:0000256" key="4">
    <source>
        <dbReference type="PROSITE-ProRule" id="PRU00175"/>
    </source>
</evidence>
<keyword evidence="5" id="KW-0175">Coiled coil</keyword>
<sequence length="333" mass="37301">MRSMFRGDDASPMFLSPIDGGWVPYNCNAVSPMQCNVLAGSNGSTMNTVLKNNASLVTTPMKLSTVAPIFSQHKLPVTLNDRVVQDEGRKPRNVWKQIPVSTGLKLSYGEDDHNSSISSAGENALVNLSSVLSHHNDLHMEFVQQSDELDQYIRVQEENMRKGIAELTYRHTMSLLSTLEKEVNCRMREKNAEIEALNNKNKELVDKIRRLAVEAQTWHYRAKQNESLVNSLRTNINQIFIQRAAKVEEGYDENILDDAISSCNHNHAGPNVQLPSSMSTRESVICKGCKTKEVCVLLLPCRHLCLCTDCEGFIEVCPVCRVKKAGSLQVYMS</sequence>
<organism evidence="7 8">
    <name type="scientific">Saponaria officinalis</name>
    <name type="common">Common soapwort</name>
    <name type="synonym">Lychnis saponaria</name>
    <dbReference type="NCBI Taxonomy" id="3572"/>
    <lineage>
        <taxon>Eukaryota</taxon>
        <taxon>Viridiplantae</taxon>
        <taxon>Streptophyta</taxon>
        <taxon>Embryophyta</taxon>
        <taxon>Tracheophyta</taxon>
        <taxon>Spermatophyta</taxon>
        <taxon>Magnoliopsida</taxon>
        <taxon>eudicotyledons</taxon>
        <taxon>Gunneridae</taxon>
        <taxon>Pentapetalae</taxon>
        <taxon>Caryophyllales</taxon>
        <taxon>Caryophyllaceae</taxon>
        <taxon>Caryophylleae</taxon>
        <taxon>Saponaria</taxon>
    </lineage>
</organism>
<protein>
    <recommendedName>
        <fullName evidence="6">RING-type domain-containing protein</fullName>
    </recommendedName>
</protein>
<evidence type="ECO:0000313" key="7">
    <source>
        <dbReference type="EMBL" id="KAK9747896.1"/>
    </source>
</evidence>
<evidence type="ECO:0000256" key="3">
    <source>
        <dbReference type="ARBA" id="ARBA00022833"/>
    </source>
</evidence>
<dbReference type="Gene3D" id="1.10.1170.10">
    <property type="entry name" value="Inhibitor Of Apoptosis Protein (2mihbC-IAP-1), Chain A"/>
    <property type="match status" value="1"/>
</dbReference>
<dbReference type="Pfam" id="PF13920">
    <property type="entry name" value="zf-C3HC4_3"/>
    <property type="match status" value="1"/>
</dbReference>
<dbReference type="Proteomes" id="UP001443914">
    <property type="component" value="Unassembled WGS sequence"/>
</dbReference>
<dbReference type="CDD" id="cd16649">
    <property type="entry name" value="mRING-HC-C3HC5_CGRF1-like"/>
    <property type="match status" value="1"/>
</dbReference>
<evidence type="ECO:0000313" key="8">
    <source>
        <dbReference type="Proteomes" id="UP001443914"/>
    </source>
</evidence>
<feature type="coiled-coil region" evidence="5">
    <location>
        <begin position="180"/>
        <end position="214"/>
    </location>
</feature>
<dbReference type="PANTHER" id="PTHR42647">
    <property type="entry name" value="SBP (S-RIBONUCLEASE BINDING PROTEIN) FAMILY PROTEIN"/>
    <property type="match status" value="1"/>
</dbReference>
<proteinExistence type="predicted"/>
<evidence type="ECO:0000259" key="6">
    <source>
        <dbReference type="PROSITE" id="PS50089"/>
    </source>
</evidence>
<feature type="domain" description="RING-type" evidence="6">
    <location>
        <begin position="286"/>
        <end position="321"/>
    </location>
</feature>
<dbReference type="InterPro" id="IPR011029">
    <property type="entry name" value="DEATH-like_dom_sf"/>
</dbReference>
<dbReference type="EMBL" id="JBDFQZ010000002">
    <property type="protein sequence ID" value="KAK9747896.1"/>
    <property type="molecule type" value="Genomic_DNA"/>
</dbReference>
<accession>A0AAW1MPR3</accession>
<dbReference type="Gene3D" id="1.10.533.10">
    <property type="entry name" value="Death Domain, Fas"/>
    <property type="match status" value="1"/>
</dbReference>
<name>A0AAW1MPR3_SAPOF</name>
<dbReference type="PROSITE" id="PS50089">
    <property type="entry name" value="ZF_RING_2"/>
    <property type="match status" value="1"/>
</dbReference>
<reference evidence="7" key="1">
    <citation type="submission" date="2024-03" db="EMBL/GenBank/DDBJ databases">
        <title>WGS assembly of Saponaria officinalis var. Norfolk2.</title>
        <authorList>
            <person name="Jenkins J."/>
            <person name="Shu S."/>
            <person name="Grimwood J."/>
            <person name="Barry K."/>
            <person name="Goodstein D."/>
            <person name="Schmutz J."/>
            <person name="Leebens-Mack J."/>
            <person name="Osbourn A."/>
        </authorList>
    </citation>
    <scope>NUCLEOTIDE SEQUENCE [LARGE SCALE GENOMIC DNA]</scope>
    <source>
        <strain evidence="7">JIC</strain>
    </source>
</reference>
<comment type="caution">
    <text evidence="7">The sequence shown here is derived from an EMBL/GenBank/DDBJ whole genome shotgun (WGS) entry which is preliminary data.</text>
</comment>
<evidence type="ECO:0000256" key="1">
    <source>
        <dbReference type="ARBA" id="ARBA00022723"/>
    </source>
</evidence>
<keyword evidence="2 4" id="KW-0863">Zinc-finger</keyword>
<dbReference type="Gene3D" id="1.10.8.10">
    <property type="entry name" value="DNA helicase RuvA subunit, C-terminal domain"/>
    <property type="match status" value="1"/>
</dbReference>